<proteinExistence type="predicted"/>
<accession>A0A6J4J4X7</accession>
<feature type="non-terminal residue" evidence="1">
    <location>
        <position position="28"/>
    </location>
</feature>
<organism evidence="1">
    <name type="scientific">uncultured Chloroflexia bacterium</name>
    <dbReference type="NCBI Taxonomy" id="1672391"/>
    <lineage>
        <taxon>Bacteria</taxon>
        <taxon>Bacillati</taxon>
        <taxon>Chloroflexota</taxon>
        <taxon>Chloroflexia</taxon>
        <taxon>environmental samples</taxon>
    </lineage>
</organism>
<gene>
    <name evidence="1" type="ORF">AVDCRST_MAG93-2545</name>
</gene>
<dbReference type="AlphaFoldDB" id="A0A6J4J4X7"/>
<protein>
    <submittedName>
        <fullName evidence="1">Uncharacterized protein</fullName>
    </submittedName>
</protein>
<name>A0A6J4J4X7_9CHLR</name>
<dbReference type="EMBL" id="CADCTR010000867">
    <property type="protein sequence ID" value="CAA9269028.1"/>
    <property type="molecule type" value="Genomic_DNA"/>
</dbReference>
<evidence type="ECO:0000313" key="1">
    <source>
        <dbReference type="EMBL" id="CAA9269028.1"/>
    </source>
</evidence>
<reference evidence="1" key="1">
    <citation type="submission" date="2020-02" db="EMBL/GenBank/DDBJ databases">
        <authorList>
            <person name="Meier V. D."/>
        </authorList>
    </citation>
    <scope>NUCLEOTIDE SEQUENCE</scope>
    <source>
        <strain evidence="1">AVDCRST_MAG93</strain>
    </source>
</reference>
<sequence length="28" mass="3068">ARRVHRPPAALACDGTIWRIVCHAGSPR</sequence>
<feature type="non-terminal residue" evidence="1">
    <location>
        <position position="1"/>
    </location>
</feature>